<gene>
    <name evidence="2" type="ORF">OVN521_LOCUS43697</name>
    <name evidence="1" type="ORF">WKI299_LOCUS4291</name>
</gene>
<evidence type="ECO:0000313" key="1">
    <source>
        <dbReference type="EMBL" id="CAF1991477.1"/>
    </source>
</evidence>
<dbReference type="Proteomes" id="UP000663856">
    <property type="component" value="Unassembled WGS sequence"/>
</dbReference>
<name>A0A820ZEK9_9BILA</name>
<dbReference type="Proteomes" id="UP000663866">
    <property type="component" value="Unassembled WGS sequence"/>
</dbReference>
<dbReference type="EMBL" id="CAJOBG010063520">
    <property type="protein sequence ID" value="CAF4562483.1"/>
    <property type="molecule type" value="Genomic_DNA"/>
</dbReference>
<proteinExistence type="predicted"/>
<sequence>LARLRCDDLVSKDDIDESLRLMESSRLILKDHDNVSTRQINPIDQVFGIVRDMVPLSGTKIVRYGEAKERCIAKGLKPDLFDNALERYEEMGLWYVNQQRTTITII</sequence>
<organism evidence="2 3">
    <name type="scientific">Rotaria magnacalcarata</name>
    <dbReference type="NCBI Taxonomy" id="392030"/>
    <lineage>
        <taxon>Eukaryota</taxon>
        <taxon>Metazoa</taxon>
        <taxon>Spiralia</taxon>
        <taxon>Gnathifera</taxon>
        <taxon>Rotifera</taxon>
        <taxon>Eurotatoria</taxon>
        <taxon>Bdelloidea</taxon>
        <taxon>Philodinida</taxon>
        <taxon>Philodinidae</taxon>
        <taxon>Rotaria</taxon>
    </lineage>
</organism>
<evidence type="ECO:0008006" key="4">
    <source>
        <dbReference type="Google" id="ProtNLM"/>
    </source>
</evidence>
<dbReference type="EMBL" id="CAJNRF010001034">
    <property type="protein sequence ID" value="CAF1991477.1"/>
    <property type="molecule type" value="Genomic_DNA"/>
</dbReference>
<feature type="non-terminal residue" evidence="2">
    <location>
        <position position="1"/>
    </location>
</feature>
<reference evidence="2" key="1">
    <citation type="submission" date="2021-02" db="EMBL/GenBank/DDBJ databases">
        <authorList>
            <person name="Nowell W R."/>
        </authorList>
    </citation>
    <scope>NUCLEOTIDE SEQUENCE</scope>
</reference>
<accession>A0A820ZEK9</accession>
<evidence type="ECO:0000313" key="2">
    <source>
        <dbReference type="EMBL" id="CAF4562483.1"/>
    </source>
</evidence>
<protein>
    <recommendedName>
        <fullName evidence="4">DNA replication licensing factor MCM7</fullName>
    </recommendedName>
</protein>
<comment type="caution">
    <text evidence="2">The sequence shown here is derived from an EMBL/GenBank/DDBJ whole genome shotgun (WGS) entry which is preliminary data.</text>
</comment>
<dbReference type="AlphaFoldDB" id="A0A820ZEK9"/>
<keyword evidence="3" id="KW-1185">Reference proteome</keyword>
<evidence type="ECO:0000313" key="3">
    <source>
        <dbReference type="Proteomes" id="UP000663866"/>
    </source>
</evidence>